<dbReference type="InterPro" id="IPR003607">
    <property type="entry name" value="HD/PDEase_dom"/>
</dbReference>
<evidence type="ECO:0000313" key="3">
    <source>
        <dbReference type="EMBL" id="PIY32199.1"/>
    </source>
</evidence>
<name>A0A2M7PNL4_9BACT</name>
<proteinExistence type="predicted"/>
<dbReference type="PANTHER" id="PTHR47545">
    <property type="entry name" value="MULTIFUNCTIONAL CCA PROTEIN"/>
    <property type="match status" value="1"/>
</dbReference>
<evidence type="ECO:0000259" key="2">
    <source>
        <dbReference type="Pfam" id="PF01966"/>
    </source>
</evidence>
<comment type="caution">
    <text evidence="3">The sequence shown here is derived from an EMBL/GenBank/DDBJ whole genome shotgun (WGS) entry which is preliminary data.</text>
</comment>
<dbReference type="Gene3D" id="1.10.3090.10">
    <property type="entry name" value="cca-adding enzyme, domain 2"/>
    <property type="match status" value="1"/>
</dbReference>
<accession>A0A2M7PNL4</accession>
<keyword evidence="1" id="KW-0547">Nucleotide-binding</keyword>
<evidence type="ECO:0000256" key="1">
    <source>
        <dbReference type="ARBA" id="ARBA00022741"/>
    </source>
</evidence>
<organism evidence="3 4">
    <name type="scientific">Candidatus Infernicultor aquiphilus</name>
    <dbReference type="NCBI Taxonomy" id="1805029"/>
    <lineage>
        <taxon>Bacteria</taxon>
        <taxon>Pseudomonadati</taxon>
        <taxon>Atribacterota</taxon>
        <taxon>Candidatus Phoenicimicrobiia</taxon>
        <taxon>Candidatus Pheonicimicrobiales</taxon>
        <taxon>Candidatus Phoenicimicrobiaceae</taxon>
        <taxon>Candidatus Infernicultor</taxon>
    </lineage>
</organism>
<dbReference type="InterPro" id="IPR050124">
    <property type="entry name" value="tRNA_CCA-adding_enzyme"/>
</dbReference>
<dbReference type="AlphaFoldDB" id="A0A2M7PNL4"/>
<evidence type="ECO:0000313" key="4">
    <source>
        <dbReference type="Proteomes" id="UP000230646"/>
    </source>
</evidence>
<gene>
    <name evidence="3" type="ORF">COZ07_06525</name>
</gene>
<dbReference type="CDD" id="cd00077">
    <property type="entry name" value="HDc"/>
    <property type="match status" value="1"/>
</dbReference>
<dbReference type="Proteomes" id="UP000230646">
    <property type="component" value="Unassembled WGS sequence"/>
</dbReference>
<dbReference type="PANTHER" id="PTHR47545:SF2">
    <property type="entry name" value="CC-ADDING TRNA NUCLEOTIDYLTRANSFERASE"/>
    <property type="match status" value="1"/>
</dbReference>
<dbReference type="EMBL" id="PFKO01000250">
    <property type="protein sequence ID" value="PIY32199.1"/>
    <property type="molecule type" value="Genomic_DNA"/>
</dbReference>
<dbReference type="GO" id="GO:0000166">
    <property type="term" value="F:nucleotide binding"/>
    <property type="evidence" value="ECO:0007669"/>
    <property type="project" value="UniProtKB-KW"/>
</dbReference>
<dbReference type="InterPro" id="IPR006674">
    <property type="entry name" value="HD_domain"/>
</dbReference>
<reference evidence="3 4" key="1">
    <citation type="submission" date="2017-09" db="EMBL/GenBank/DDBJ databases">
        <title>Depth-based differentiation of microbial function through sediment-hosted aquifers and enrichment of novel symbionts in the deep terrestrial subsurface.</title>
        <authorList>
            <person name="Probst A.J."/>
            <person name="Ladd B."/>
            <person name="Jarett J.K."/>
            <person name="Geller-Mcgrath D.E."/>
            <person name="Sieber C.M."/>
            <person name="Emerson J.B."/>
            <person name="Anantharaman K."/>
            <person name="Thomas B.C."/>
            <person name="Malmstrom R."/>
            <person name="Stieglmeier M."/>
            <person name="Klingl A."/>
            <person name="Woyke T."/>
            <person name="Ryan C.M."/>
            <person name="Banfield J.F."/>
        </authorList>
    </citation>
    <scope>NUCLEOTIDE SEQUENCE [LARGE SCALE GENOMIC DNA]</scope>
    <source>
        <strain evidence="3">CG_4_10_14_3_um_filter_34_13</strain>
    </source>
</reference>
<dbReference type="SUPFAM" id="SSF109604">
    <property type="entry name" value="HD-domain/PDEase-like"/>
    <property type="match status" value="1"/>
</dbReference>
<dbReference type="Pfam" id="PF01966">
    <property type="entry name" value="HD"/>
    <property type="match status" value="1"/>
</dbReference>
<feature type="domain" description="HD" evidence="2">
    <location>
        <begin position="100"/>
        <end position="177"/>
    </location>
</feature>
<sequence>MVGSNGIRENDGIEQLYFIVKYILEGKDIPYYDLGKIYDNCNLYHGYKIGGIFDYILRTNKAREIFEFFEKIGILSLLLPDVHELSFIPQIKAKSVNAFDHTLRVVEVIPIDNIILRWAGLLHDTGKVKSYFELGNFYNHQNYSYDIAKKIINDLNIGGEDLILTIIKYHMYPLDYQRNPNWTDETIKRFIDNVDLDAAILITEFAYYDKKAENGKEEYLKPILELKERIINAH</sequence>
<protein>
    <recommendedName>
        <fullName evidence="2">HD domain-containing protein</fullName>
    </recommendedName>
</protein>